<gene>
    <name evidence="1" type="ORF">HMPREF1866_02200</name>
</gene>
<dbReference type="AlphaFoldDB" id="A0A133ZHU9"/>
<dbReference type="RefSeq" id="WP_009445486.1">
    <property type="nucleotide sequence ID" value="NZ_KQ959840.1"/>
</dbReference>
<dbReference type="PATRIC" id="fig|467210.3.peg.2178"/>
<proteinExistence type="predicted"/>
<dbReference type="SUPFAM" id="SSF140453">
    <property type="entry name" value="EsxAB dimer-like"/>
    <property type="match status" value="1"/>
</dbReference>
<dbReference type="EMBL" id="LSDA01000121">
    <property type="protein sequence ID" value="KXB55027.1"/>
    <property type="molecule type" value="Genomic_DNA"/>
</dbReference>
<reference evidence="2" key="1">
    <citation type="submission" date="2016-01" db="EMBL/GenBank/DDBJ databases">
        <authorList>
            <person name="Mitreva M."/>
            <person name="Pepin K.H."/>
            <person name="Mihindukulasuriya K.A."/>
            <person name="Fulton R."/>
            <person name="Fronick C."/>
            <person name="O'Laughlin M."/>
            <person name="Miner T."/>
            <person name="Herter B."/>
            <person name="Rosa B.A."/>
            <person name="Cordes M."/>
            <person name="Tomlinson C."/>
            <person name="Wollam A."/>
            <person name="Palsikar V.B."/>
            <person name="Mardis E.R."/>
            <person name="Wilson R.K."/>
        </authorList>
    </citation>
    <scope>NUCLEOTIDE SEQUENCE [LARGE SCALE GENOMIC DNA]</scope>
    <source>
        <strain evidence="2">DNF00896</strain>
    </source>
</reference>
<keyword evidence="2" id="KW-1185">Reference proteome</keyword>
<dbReference type="InterPro" id="IPR010310">
    <property type="entry name" value="T7SS_ESAT-6-like"/>
</dbReference>
<dbReference type="InterPro" id="IPR036689">
    <property type="entry name" value="ESAT-6-like_sf"/>
</dbReference>
<evidence type="ECO:0000313" key="2">
    <source>
        <dbReference type="Proteomes" id="UP000070394"/>
    </source>
</evidence>
<protein>
    <recommendedName>
        <fullName evidence="3">WXG100 family type VII secretion target</fullName>
    </recommendedName>
</protein>
<dbReference type="Gene3D" id="1.10.287.1060">
    <property type="entry name" value="ESAT-6-like"/>
    <property type="match status" value="1"/>
</dbReference>
<evidence type="ECO:0008006" key="3">
    <source>
        <dbReference type="Google" id="ProtNLM"/>
    </source>
</evidence>
<comment type="caution">
    <text evidence="1">The sequence shown here is derived from an EMBL/GenBank/DDBJ whole genome shotgun (WGS) entry which is preliminary data.</text>
</comment>
<sequence length="102" mass="11528">MDNVRITANTEVISRQAGELKHYCDEVSKDFQTIQNAILDTVNCWKGSAGEAHRSKMTEFAEEISRCLKEISTYPDKLGIIATEYANEDIEEVNTLESDIKI</sequence>
<name>A0A133ZHU9_9FIRM</name>
<dbReference type="STRING" id="467210.HMPREF1866_02200"/>
<evidence type="ECO:0000313" key="1">
    <source>
        <dbReference type="EMBL" id="KXB55027.1"/>
    </source>
</evidence>
<organism evidence="1 2">
    <name type="scientific">Lachnoanaerobaculum saburreum</name>
    <dbReference type="NCBI Taxonomy" id="467210"/>
    <lineage>
        <taxon>Bacteria</taxon>
        <taxon>Bacillati</taxon>
        <taxon>Bacillota</taxon>
        <taxon>Clostridia</taxon>
        <taxon>Lachnospirales</taxon>
        <taxon>Lachnospiraceae</taxon>
        <taxon>Lachnoanaerobaculum</taxon>
    </lineage>
</organism>
<dbReference type="Proteomes" id="UP000070394">
    <property type="component" value="Unassembled WGS sequence"/>
</dbReference>
<dbReference type="Pfam" id="PF06013">
    <property type="entry name" value="WXG100"/>
    <property type="match status" value="1"/>
</dbReference>
<accession>A0A133ZHU9</accession>